<gene>
    <name evidence="1" type="ORF">BQ8482_490065</name>
</gene>
<dbReference type="EMBL" id="FUIG01000058">
    <property type="protein sequence ID" value="SJM34726.1"/>
    <property type="molecule type" value="Genomic_DNA"/>
</dbReference>
<keyword evidence="2" id="KW-1185">Reference proteome</keyword>
<sequence length="58" mass="7038">MKMKTRWHRNRRPDILMEMQTGPFKSDLVRSGFAQRDPEFIDLFAQNFARVAARVRWQ</sequence>
<accession>A0A2P9AUC3</accession>
<name>A0A2P9AUC3_9HYPH</name>
<dbReference type="AlphaFoldDB" id="A0A2P9AUC3"/>
<dbReference type="Proteomes" id="UP000245698">
    <property type="component" value="Unassembled WGS sequence"/>
</dbReference>
<reference evidence="2" key="1">
    <citation type="submission" date="2016-12" db="EMBL/GenBank/DDBJ databases">
        <authorList>
            <person name="Brunel B."/>
        </authorList>
    </citation>
    <scope>NUCLEOTIDE SEQUENCE [LARGE SCALE GENOMIC DNA]</scope>
</reference>
<evidence type="ECO:0000313" key="2">
    <source>
        <dbReference type="Proteomes" id="UP000245698"/>
    </source>
</evidence>
<organism evidence="1 2">
    <name type="scientific">Mesorhizobium delmotii</name>
    <dbReference type="NCBI Taxonomy" id="1631247"/>
    <lineage>
        <taxon>Bacteria</taxon>
        <taxon>Pseudomonadati</taxon>
        <taxon>Pseudomonadota</taxon>
        <taxon>Alphaproteobacteria</taxon>
        <taxon>Hyphomicrobiales</taxon>
        <taxon>Phyllobacteriaceae</taxon>
        <taxon>Mesorhizobium</taxon>
    </lineage>
</organism>
<protein>
    <submittedName>
        <fullName evidence="1">Uncharacterized protein</fullName>
    </submittedName>
</protein>
<proteinExistence type="predicted"/>
<evidence type="ECO:0000313" key="1">
    <source>
        <dbReference type="EMBL" id="SJM34726.1"/>
    </source>
</evidence>